<reference evidence="2" key="1">
    <citation type="submission" date="2021-12" db="EMBL/GenBank/DDBJ databases">
        <title>Bradyrhizobium xenonodulans sp. nov.</title>
        <authorList>
            <person name="Claassens R."/>
            <person name="Venter S.N."/>
            <person name="Beukes C.W."/>
            <person name="Stepkowski T."/>
            <person name="Steenkamp E.T."/>
        </authorList>
    </citation>
    <scope>NUCLEOTIDE SEQUENCE</scope>
    <source>
        <strain evidence="2">14AB</strain>
    </source>
</reference>
<organism evidence="2 3">
    <name type="scientific">Bradyrhizobium xenonodulans</name>
    <dbReference type="NCBI Taxonomy" id="2736875"/>
    <lineage>
        <taxon>Bacteria</taxon>
        <taxon>Pseudomonadati</taxon>
        <taxon>Pseudomonadota</taxon>
        <taxon>Alphaproteobacteria</taxon>
        <taxon>Hyphomicrobiales</taxon>
        <taxon>Nitrobacteraceae</taxon>
        <taxon>Bradyrhizobium</taxon>
    </lineage>
</organism>
<dbReference type="InterPro" id="IPR036318">
    <property type="entry name" value="FAD-bd_PCMH-like_sf"/>
</dbReference>
<dbReference type="RefSeq" id="WP_270170181.1">
    <property type="nucleotide sequence ID" value="NZ_CP089391.1"/>
</dbReference>
<evidence type="ECO:0000313" key="2">
    <source>
        <dbReference type="EMBL" id="WBL81499.1"/>
    </source>
</evidence>
<keyword evidence="3" id="KW-1185">Reference proteome</keyword>
<gene>
    <name evidence="2" type="ORF">I3J27_14145</name>
</gene>
<keyword evidence="1" id="KW-0285">Flavoprotein</keyword>
<accession>A0ABY7MT44</accession>
<dbReference type="InterPro" id="IPR016167">
    <property type="entry name" value="FAD-bd_PCMH_sub1"/>
</dbReference>
<dbReference type="SUPFAM" id="SSF56176">
    <property type="entry name" value="FAD-binding/transporter-associated domain-like"/>
    <property type="match status" value="1"/>
</dbReference>
<proteinExistence type="predicted"/>
<sequence length="74" mass="8070">MSLSVHVRAFRDLVGDGGVVDDPERMATYTTDQRQLSTGSTFAVLKPRTTKQVADIVRLTAYHGIGIVPQGIVR</sequence>
<evidence type="ECO:0000256" key="1">
    <source>
        <dbReference type="ARBA" id="ARBA00022630"/>
    </source>
</evidence>
<protein>
    <submittedName>
        <fullName evidence="2">Uncharacterized protein</fullName>
    </submittedName>
</protein>
<dbReference type="Proteomes" id="UP001179614">
    <property type="component" value="Chromosome"/>
</dbReference>
<evidence type="ECO:0000313" key="3">
    <source>
        <dbReference type="Proteomes" id="UP001179614"/>
    </source>
</evidence>
<name>A0ABY7MT44_9BRAD</name>
<dbReference type="Gene3D" id="3.30.43.10">
    <property type="entry name" value="Uridine Diphospho-n-acetylenolpyruvylglucosamine Reductase, domain 2"/>
    <property type="match status" value="1"/>
</dbReference>
<dbReference type="EMBL" id="CP089391">
    <property type="protein sequence ID" value="WBL81499.1"/>
    <property type="molecule type" value="Genomic_DNA"/>
</dbReference>